<evidence type="ECO:0000256" key="4">
    <source>
        <dbReference type="ARBA" id="ARBA00022741"/>
    </source>
</evidence>
<accession>A0A8A6RHQ0</accession>
<dbReference type="InterPro" id="IPR043502">
    <property type="entry name" value="DNA/RNA_pol_sf"/>
</dbReference>
<dbReference type="GO" id="GO:0003724">
    <property type="term" value="F:RNA helicase activity"/>
    <property type="evidence" value="ECO:0007669"/>
    <property type="project" value="UniProtKB-EC"/>
</dbReference>
<keyword evidence="7 9" id="KW-0472">Membrane</keyword>
<keyword evidence="5" id="KW-0067">ATP-binding</keyword>
<evidence type="ECO:0000313" key="11">
    <source>
        <dbReference type="EMBL" id="QTJ63572.1"/>
    </source>
</evidence>
<sequence length="2426" mass="274970">MTNSEIRYSRTLLFQDITTSSQQQRKGRTGRTNRGVYYSPVGKTIVGGDFQNIYIAPEVMLRLHRMKFNFALLSKYSQKFLADLYTNYLWLLPEPLSTSPCAKQINDVLREAGKRDVSMAYETKLKYVSNVEGDMVFNYLRMWYTQDEIDKVLTGELKRCTSTSDTQNFYKCMQDYWVLINSSTEELVGKLKHILSLTSFSEDALLNPAGHEDAYDWLTTRSAKVIHEPEPEGEENSVGNVLGFAISQLALVAGGCTVAHLSFDRASSRVFTKVVKIHKADVAANAKNYALKYSELKKSQGKPHSDTYSRSIHEWKKTFEHIWQRIIMRIKKFWPFAGKSEFKQHSADQIINALDAAKNVCFNFFTKMMASNSVLALVDLRAAFGGSLLGLIYTNMERYLTKTISFVMLAIAAGLLHYFTNTVALTAAAVGAIVTYFLKSWIMDLNTPEHIKRLSPQDNAPFVRMLGSTLVGAGVSLGLKMLSDCAPAAAVPLSNITANLTPVTSVVNGGQAGLSVIVIKNLYHLIVKSNDIGESFVLAASTLTSLFRMNWLGCVVTGVTLAGLLGLRGMYFHMRKEYARDAKGPAALEEWREAENKFDEIAMWALSVTSVIANPSSFIGILVAGLCKMSEPGQTAKKAFIDAFQRYAGVNFFLVLVEKAVQYVRNADTAENSGCDILGMVASLVSMLSSTVYLTQVSKVGEFAANSTGWLVAGFNKLREWMTFAFDVLLKAIKKVIKTIGNWIGVGVKEAFIGKTDKEIGSKSQEEIIPLVYFDESVARAFMQLYNESKGLSLWESAFFFSMVPGSVKTWGNINDFKLFQKIMSSHNNKASSIIEFKVNLDMKVFCVPTNQIAAKVQQMMGVGHYENNTLTVVHKKTMDVKIEYSNVFSETRVHHMLVITTAKQHVAVSIYGVQRDESTQFYLTGFGISEQNMAELVTTMLKFCCTFKNASRTVCKEVPELLKSELGIKDLHLGFGDMVKNKLFENVLKINKKLTPETFKKAWECLLIDRPEVIDKDYFEYWCVEISRNYYNSTLLTTLEDKNFFHRSDESIPAGLPNEFYKLPNDCDTYDWIDLGMQIDNLCHDVEISNSENVGRHINFGRGIDDIKEEMLVVSYHVGVGMFLETPNGLSCSPYGLDCHCAFKYNMVTNQLFYKYCEEHQSPLKATAKVVPRFAKAGKIPLLEDLKAPFLRAINEMILNAAKQGVITTVVDKSKQFGLQEVLKGAGSWVNRNIFTTPEPDDVKENSSNLLNDILQFWQRTHVKDGLDEKDLFDRGIDRLGQGIVAGTADFTVLDPPEEEEFREEKQIIKELNVDYPSSLLGFSKPVISKGIGWDWHKDISVPYVNPEDNMQLYKNLNKRGVAISKPLWDRMAHNERYLLPKRVTEVENVVHMHASRAFFKAQLLHEADPEFFDDATVILDPACGYGGFEQYFGTVYYDRPKYIFVNSLNIAQHRIPDIGRMQVKGSNVHVVSLFNTESPDRNNIKFESCRNRIKKSIEQAVGPRAVDLIMLDIGEFRDNSNKQLAYWQQEGANCDSLIGGIEKLLTNLRDGGKLLMKFTGHFSGGQIVLSRVLSHFTRFKAHKLATQGYFSTEFYIYASGYHTNTVINNAKVGNFYNWIGRHIYEGLKRAEHYIIRPHDYTPKERYDWVYPKHSQMVYCTVPYEDYPPGYKYKVNGKYWKIDDTWQPNWNPRLNEFFKYIHRCKKLRFVKVAKKKAEHLKMLGHFRVTEKQARIKDTYNALISDCCYNTFGIDAATSTYGHTQSATQYSEMSFKKRLDVSPGELNPMVMQELADILPLMVSEYGRTLQHNCKMLTKDEVLPMLNKQGATGIFSQFNNLKDFITKVPDWYEICMEHCVNKWARGEGTHGHFSIMHKNEPKARKDATDGKLNYASGEVTRQELIENSRLPHRYIQYADEITRISHYIVLGDLINKAGINKVYKGTINGTPPFTQGNILRSCWDLNTEQSKRVFDFGDNPHGGLFIEDVNGHFSKEQGMAAGVCLDFSGWDGTVTAAERYLEYKFIADFYPPELSNIIKNMLSEMCFGICLNHDGDVWVRSGQRGSGEIITSFGNTLLVGANVYRAVSKILAIPIEEVLRTVAKVHYMVGNKIKTLEVTQIPQFSDGDDTVIISSSIVCKNIQDHLAEIVAEANKLIRSGQGAGSKLVNRFHDLEFCSHTYEPIVIGDYANQLSCNQEKQILMAKAGMFKLRYLPCKPITDILSRFRLTLKYSTQQWKDDDGEIGGCVDITRSKILSYLLLYPHYRLVRYTCIGLLSVIGDGPSSMGEFFRRYKEELAHVDFATSMGALNSVYGVSTLNGIGLRQYPVENKGHKLIRHNALLVGYNVPSDVTGLTRSLCRWTLTNKIKDYTPLFFDHKFLKQFGFAYCNLYGRADVLVKSMQKIGPIPYDFDTVWRNYVQYMRRSVY</sequence>
<keyword evidence="5" id="KW-0378">Hydrolase</keyword>
<reference evidence="11" key="2">
    <citation type="journal article" date="2021" name="Virus Evol.">
        <title>Viromics of extant insect orders unveil the evolution of the flavi-like superfamily.</title>
        <authorList>
            <person name="Sofia P."/>
            <person name="Simon K."/>
            <person name="Florian Z."/>
            <person name="Alexander D."/>
            <person name="Malte P."/>
            <person name="Shanlin L."/>
            <person name="Xin Z."/>
            <person name="Christian D."/>
            <person name="Bernhard M."/>
            <person name="Sandra J."/>
        </authorList>
    </citation>
    <scope>NUCLEOTIDE SEQUENCE</scope>
    <source>
        <strain evidence="11">OKIAV360</strain>
    </source>
</reference>
<dbReference type="InterPro" id="IPR007094">
    <property type="entry name" value="RNA-dir_pol_PSvirus"/>
</dbReference>
<keyword evidence="5" id="KW-0347">Helicase</keyword>
<dbReference type="GO" id="GO:0003968">
    <property type="term" value="F:RNA-directed RNA polymerase activity"/>
    <property type="evidence" value="ECO:0007669"/>
    <property type="project" value="UniProtKB-KW"/>
</dbReference>
<name>A0A8A6RHQ0_9FLAV</name>
<evidence type="ECO:0000256" key="6">
    <source>
        <dbReference type="ARBA" id="ARBA00022953"/>
    </source>
</evidence>
<evidence type="ECO:0000256" key="5">
    <source>
        <dbReference type="ARBA" id="ARBA00022806"/>
    </source>
</evidence>
<proteinExistence type="predicted"/>
<reference evidence="11" key="1">
    <citation type="submission" date="2020-11" db="EMBL/GenBank/DDBJ databases">
        <authorList>
            <person name="Paraskevopoulou S."/>
            <person name="Kaefer S."/>
            <person name="Zirkel F."/>
            <person name="Donath A."/>
            <person name="Petersen M."/>
            <person name="Liu S."/>
            <person name="Zhou X."/>
            <person name="Drosten C."/>
            <person name="Misof B."/>
            <person name="Junglen S."/>
        </authorList>
    </citation>
    <scope>NUCLEOTIDE SEQUENCE</scope>
    <source>
        <strain evidence="11">OKIAV360</strain>
    </source>
</reference>
<keyword evidence="3" id="KW-0548">Nucleotidyltransferase</keyword>
<dbReference type="PROSITE" id="PS50507">
    <property type="entry name" value="RDRP_SSRNA_POS"/>
    <property type="match status" value="1"/>
</dbReference>
<evidence type="ECO:0000256" key="7">
    <source>
        <dbReference type="ARBA" id="ARBA00023136"/>
    </source>
</evidence>
<evidence type="ECO:0000256" key="9">
    <source>
        <dbReference type="SAM" id="Phobius"/>
    </source>
</evidence>
<dbReference type="GO" id="GO:0000166">
    <property type="term" value="F:nucleotide binding"/>
    <property type="evidence" value="ECO:0007669"/>
    <property type="project" value="UniProtKB-KW"/>
</dbReference>
<protein>
    <submittedName>
        <fullName evidence="11">Polyprotein</fullName>
    </submittedName>
</protein>
<feature type="transmembrane region" description="Helical" evidence="9">
    <location>
        <begin position="374"/>
        <end position="393"/>
    </location>
</feature>
<dbReference type="InterPro" id="IPR043128">
    <property type="entry name" value="Rev_trsase/Diguanyl_cyclase"/>
</dbReference>
<evidence type="ECO:0000256" key="3">
    <source>
        <dbReference type="ARBA" id="ARBA00022695"/>
    </source>
</evidence>
<dbReference type="Gene3D" id="3.30.70.270">
    <property type="match status" value="1"/>
</dbReference>
<keyword evidence="2" id="KW-0808">Transferase</keyword>
<dbReference type="InterPro" id="IPR029063">
    <property type="entry name" value="SAM-dependent_MTases_sf"/>
</dbReference>
<keyword evidence="4" id="KW-0547">Nucleotide-binding</keyword>
<keyword evidence="6" id="KW-0693">Viral RNA replication</keyword>
<dbReference type="EMBL" id="MW208764">
    <property type="protein sequence ID" value="QTJ63572.1"/>
    <property type="molecule type" value="Genomic_RNA"/>
</dbReference>
<evidence type="ECO:0000256" key="1">
    <source>
        <dbReference type="ARBA" id="ARBA00022484"/>
    </source>
</evidence>
<dbReference type="Gene3D" id="3.40.50.150">
    <property type="entry name" value="Vaccinia Virus protein VP39"/>
    <property type="match status" value="1"/>
</dbReference>
<dbReference type="GO" id="GO:0003723">
    <property type="term" value="F:RNA binding"/>
    <property type="evidence" value="ECO:0007669"/>
    <property type="project" value="InterPro"/>
</dbReference>
<evidence type="ECO:0000259" key="10">
    <source>
        <dbReference type="PROSITE" id="PS50507"/>
    </source>
</evidence>
<organism evidence="11">
    <name type="scientific">Orthopteran flavi-related virus</name>
    <dbReference type="NCBI Taxonomy" id="2822566"/>
    <lineage>
        <taxon>Viruses</taxon>
        <taxon>Riboviria</taxon>
        <taxon>Orthornavirae</taxon>
        <taxon>Kitrinoviricota</taxon>
        <taxon>Flasuviricetes</taxon>
        <taxon>Amarillovirales</taxon>
        <taxon>Flaviviridae</taxon>
    </lineage>
</organism>
<dbReference type="Gene3D" id="3.40.50.300">
    <property type="entry name" value="P-loop containing nucleotide triphosphate hydrolases"/>
    <property type="match status" value="1"/>
</dbReference>
<dbReference type="SUPFAM" id="SSF56672">
    <property type="entry name" value="DNA/RNA polymerases"/>
    <property type="match status" value="1"/>
</dbReference>
<keyword evidence="9" id="KW-0812">Transmembrane</keyword>
<dbReference type="GO" id="GO:0006351">
    <property type="term" value="P:DNA-templated transcription"/>
    <property type="evidence" value="ECO:0007669"/>
    <property type="project" value="InterPro"/>
</dbReference>
<feature type="domain" description="RdRp catalytic" evidence="10">
    <location>
        <begin position="1999"/>
        <end position="2141"/>
    </location>
</feature>
<keyword evidence="1" id="KW-0696">RNA-directed RNA polymerase</keyword>
<dbReference type="GO" id="GO:0039694">
    <property type="term" value="P:viral RNA genome replication"/>
    <property type="evidence" value="ECO:0007669"/>
    <property type="project" value="InterPro"/>
</dbReference>
<keyword evidence="9" id="KW-1133">Transmembrane helix</keyword>
<comment type="catalytic activity">
    <reaction evidence="8">
        <text>ATP + H2O = ADP + phosphate + H(+)</text>
        <dbReference type="Rhea" id="RHEA:13065"/>
        <dbReference type="ChEBI" id="CHEBI:15377"/>
        <dbReference type="ChEBI" id="CHEBI:15378"/>
        <dbReference type="ChEBI" id="CHEBI:30616"/>
        <dbReference type="ChEBI" id="CHEBI:43474"/>
        <dbReference type="ChEBI" id="CHEBI:456216"/>
        <dbReference type="EC" id="3.6.4.13"/>
    </reaction>
</comment>
<feature type="transmembrane region" description="Helical" evidence="9">
    <location>
        <begin position="423"/>
        <end position="442"/>
    </location>
</feature>
<dbReference type="InterPro" id="IPR027417">
    <property type="entry name" value="P-loop_NTPase"/>
</dbReference>
<evidence type="ECO:0000256" key="2">
    <source>
        <dbReference type="ARBA" id="ARBA00022679"/>
    </source>
</evidence>
<evidence type="ECO:0000256" key="8">
    <source>
        <dbReference type="ARBA" id="ARBA00047984"/>
    </source>
</evidence>
<feature type="transmembrane region" description="Helical" evidence="9">
    <location>
        <begin position="551"/>
        <end position="571"/>
    </location>
</feature>
<feature type="transmembrane region" description="Helical" evidence="9">
    <location>
        <begin position="601"/>
        <end position="627"/>
    </location>
</feature>